<proteinExistence type="predicted"/>
<evidence type="ECO:0000313" key="2">
    <source>
        <dbReference type="EMBL" id="AFL96718.1"/>
    </source>
</evidence>
<sequence>MKTIDTAFLQSNGTNWEFMDWLASIDNLWMFVLLIVFIYVVIKFFQNKRKERNRL</sequence>
<dbReference type="HOGENOM" id="CLU_3027896_0_0_10"/>
<keyword evidence="1" id="KW-1133">Transmembrane helix</keyword>
<keyword evidence="3" id="KW-1185">Reference proteome</keyword>
<organism evidence="2 3">
    <name type="scientific">Ornithobacterium rhinotracheale (strain ATCC 51463 / DSM 15997 / CCUG 23171 / CIP 104009 / LMG 9086)</name>
    <dbReference type="NCBI Taxonomy" id="867902"/>
    <lineage>
        <taxon>Bacteria</taxon>
        <taxon>Pseudomonadati</taxon>
        <taxon>Bacteroidota</taxon>
        <taxon>Flavobacteriia</taxon>
        <taxon>Flavobacteriales</taxon>
        <taxon>Weeksellaceae</taxon>
        <taxon>Ornithobacterium</taxon>
    </lineage>
</organism>
<name>I3ZYD4_ORNRL</name>
<dbReference type="AlphaFoldDB" id="I3ZYD4"/>
<evidence type="ECO:0000313" key="3">
    <source>
        <dbReference type="Proteomes" id="UP000006051"/>
    </source>
</evidence>
<keyword evidence="1" id="KW-0812">Transmembrane</keyword>
<dbReference type="KEGG" id="orh:Ornrh_0513"/>
<feature type="transmembrane region" description="Helical" evidence="1">
    <location>
        <begin position="28"/>
        <end position="45"/>
    </location>
</feature>
<dbReference type="GeneID" id="71570534"/>
<gene>
    <name evidence="2" type="ordered locus">Ornrh_0513</name>
</gene>
<evidence type="ECO:0000256" key="1">
    <source>
        <dbReference type="SAM" id="Phobius"/>
    </source>
</evidence>
<dbReference type="RefSeq" id="WP_014790339.1">
    <property type="nucleotide sequence ID" value="NC_018016.1"/>
</dbReference>
<reference evidence="2 3" key="1">
    <citation type="submission" date="2012-06" db="EMBL/GenBank/DDBJ databases">
        <title>The complete genome of Ornithobacterium rhinotracheale DSM 15997.</title>
        <authorList>
            <consortium name="US DOE Joint Genome Institute (JGI-PGF)"/>
            <person name="Lucas S."/>
            <person name="Copeland A."/>
            <person name="Lapidus A."/>
            <person name="Goodwin L."/>
            <person name="Pitluck S."/>
            <person name="Peters L."/>
            <person name="Mikhailova N."/>
            <person name="Teshima H."/>
            <person name="Kyrpides N."/>
            <person name="Mavromatis K."/>
            <person name="Pagani I."/>
            <person name="Ivanova N."/>
            <person name="Ovchinnikova G."/>
            <person name="Zeytun A."/>
            <person name="Detter J.C."/>
            <person name="Han C."/>
            <person name="Land M."/>
            <person name="Hauser L."/>
            <person name="Markowitz V."/>
            <person name="Cheng J.-F."/>
            <person name="Hugenholtz P."/>
            <person name="Woyke T."/>
            <person name="Wu D."/>
            <person name="Lang E."/>
            <person name="Kopitz M."/>
            <person name="Brambilla E."/>
            <person name="Klenk H.-P."/>
            <person name="Eisen J.A."/>
        </authorList>
    </citation>
    <scope>NUCLEOTIDE SEQUENCE [LARGE SCALE GENOMIC DNA]</scope>
    <source>
        <strain evidence="3">ATCC 51463 / DSM 15997 / CCUG 23171 / LMG 9086</strain>
    </source>
</reference>
<dbReference type="EMBL" id="CP003283">
    <property type="protein sequence ID" value="AFL96718.1"/>
    <property type="molecule type" value="Genomic_DNA"/>
</dbReference>
<dbReference type="Proteomes" id="UP000006051">
    <property type="component" value="Chromosome"/>
</dbReference>
<accession>I3ZYD4</accession>
<protein>
    <submittedName>
        <fullName evidence="2">Uncharacterized protein</fullName>
    </submittedName>
</protein>
<dbReference type="STRING" id="867902.Ornrh_0513"/>
<keyword evidence="1" id="KW-0472">Membrane</keyword>